<name>A0A182MPN6_9DIPT</name>
<dbReference type="EMBL" id="AXCM01022883">
    <property type="status" value="NOT_ANNOTATED_CDS"/>
    <property type="molecule type" value="Genomic_DNA"/>
</dbReference>
<proteinExistence type="predicted"/>
<accession>A0A182MPN6</accession>
<dbReference type="Proteomes" id="UP000075883">
    <property type="component" value="Unassembled WGS sequence"/>
</dbReference>
<dbReference type="AlphaFoldDB" id="A0A182MPN6"/>
<evidence type="ECO:0000313" key="2">
    <source>
        <dbReference type="EnsemblMetazoa" id="ACUA023295-PA"/>
    </source>
</evidence>
<keyword evidence="3" id="KW-1185">Reference proteome</keyword>
<evidence type="ECO:0000256" key="1">
    <source>
        <dbReference type="SAM" id="Phobius"/>
    </source>
</evidence>
<feature type="transmembrane region" description="Helical" evidence="1">
    <location>
        <begin position="79"/>
        <end position="104"/>
    </location>
</feature>
<reference evidence="2" key="2">
    <citation type="submission" date="2020-05" db="UniProtKB">
        <authorList>
            <consortium name="EnsemblMetazoa"/>
        </authorList>
    </citation>
    <scope>IDENTIFICATION</scope>
    <source>
        <strain evidence="2">A-37</strain>
    </source>
</reference>
<organism evidence="2 3">
    <name type="scientific">Anopheles culicifacies</name>
    <dbReference type="NCBI Taxonomy" id="139723"/>
    <lineage>
        <taxon>Eukaryota</taxon>
        <taxon>Metazoa</taxon>
        <taxon>Ecdysozoa</taxon>
        <taxon>Arthropoda</taxon>
        <taxon>Hexapoda</taxon>
        <taxon>Insecta</taxon>
        <taxon>Pterygota</taxon>
        <taxon>Neoptera</taxon>
        <taxon>Endopterygota</taxon>
        <taxon>Diptera</taxon>
        <taxon>Nematocera</taxon>
        <taxon>Culicoidea</taxon>
        <taxon>Culicidae</taxon>
        <taxon>Anophelinae</taxon>
        <taxon>Anopheles</taxon>
        <taxon>culicifacies species complex</taxon>
    </lineage>
</organism>
<keyword evidence="1" id="KW-1133">Transmembrane helix</keyword>
<protein>
    <submittedName>
        <fullName evidence="2">Uncharacterized protein</fullName>
    </submittedName>
</protein>
<reference evidence="3" key="1">
    <citation type="submission" date="2013-09" db="EMBL/GenBank/DDBJ databases">
        <title>The Genome Sequence of Anopheles culicifacies species A.</title>
        <authorList>
            <consortium name="The Broad Institute Genomics Platform"/>
            <person name="Neafsey D.E."/>
            <person name="Besansky N."/>
            <person name="Howell P."/>
            <person name="Walton C."/>
            <person name="Young S.K."/>
            <person name="Zeng Q."/>
            <person name="Gargeya S."/>
            <person name="Fitzgerald M."/>
            <person name="Haas B."/>
            <person name="Abouelleil A."/>
            <person name="Allen A.W."/>
            <person name="Alvarado L."/>
            <person name="Arachchi H.M."/>
            <person name="Berlin A.M."/>
            <person name="Chapman S.B."/>
            <person name="Gainer-Dewar J."/>
            <person name="Goldberg J."/>
            <person name="Griggs A."/>
            <person name="Gujja S."/>
            <person name="Hansen M."/>
            <person name="Howarth C."/>
            <person name="Imamovic A."/>
            <person name="Ireland A."/>
            <person name="Larimer J."/>
            <person name="McCowan C."/>
            <person name="Murphy C."/>
            <person name="Pearson M."/>
            <person name="Poon T.W."/>
            <person name="Priest M."/>
            <person name="Roberts A."/>
            <person name="Saif S."/>
            <person name="Shea T."/>
            <person name="Sisk P."/>
            <person name="Sykes S."/>
            <person name="Wortman J."/>
            <person name="Nusbaum C."/>
            <person name="Birren B."/>
        </authorList>
    </citation>
    <scope>NUCLEOTIDE SEQUENCE [LARGE SCALE GENOMIC DNA]</scope>
    <source>
        <strain evidence="3">A-37</strain>
    </source>
</reference>
<keyword evidence="1" id="KW-0812">Transmembrane</keyword>
<sequence>MPGNPGPKPLKETLKVMRREDGEPCETESVPVYGKRYVMKSGGRDPAERTKGLLNSASSGARVGGYRGRSFWAAECSTFFAVVAVLLGGLVVSTVGDVFTVGYLTGSQRRPGDRVYARPGK</sequence>
<dbReference type="VEuPathDB" id="VectorBase:ACUA023295"/>
<evidence type="ECO:0000313" key="3">
    <source>
        <dbReference type="Proteomes" id="UP000075883"/>
    </source>
</evidence>
<dbReference type="EnsemblMetazoa" id="ACUA023295-RA">
    <property type="protein sequence ID" value="ACUA023295-PA"/>
    <property type="gene ID" value="ACUA023295"/>
</dbReference>
<dbReference type="STRING" id="139723.A0A182MPN6"/>
<keyword evidence="1" id="KW-0472">Membrane</keyword>